<organism evidence="1 2">
    <name type="scientific">Gossypium australe</name>
    <dbReference type="NCBI Taxonomy" id="47621"/>
    <lineage>
        <taxon>Eukaryota</taxon>
        <taxon>Viridiplantae</taxon>
        <taxon>Streptophyta</taxon>
        <taxon>Embryophyta</taxon>
        <taxon>Tracheophyta</taxon>
        <taxon>Spermatophyta</taxon>
        <taxon>Magnoliopsida</taxon>
        <taxon>eudicotyledons</taxon>
        <taxon>Gunneridae</taxon>
        <taxon>Pentapetalae</taxon>
        <taxon>rosids</taxon>
        <taxon>malvids</taxon>
        <taxon>Malvales</taxon>
        <taxon>Malvaceae</taxon>
        <taxon>Malvoideae</taxon>
        <taxon>Gossypium</taxon>
    </lineage>
</organism>
<evidence type="ECO:0000313" key="1">
    <source>
        <dbReference type="EMBL" id="KAA3479781.1"/>
    </source>
</evidence>
<dbReference type="Proteomes" id="UP000325315">
    <property type="component" value="Unassembled WGS sequence"/>
</dbReference>
<dbReference type="OrthoDB" id="1645289at2759"/>
<comment type="caution">
    <text evidence="1">The sequence shown here is derived from an EMBL/GenBank/DDBJ whole genome shotgun (WGS) entry which is preliminary data.</text>
</comment>
<name>A0A5B6WDC3_9ROSI</name>
<keyword evidence="2" id="KW-1185">Reference proteome</keyword>
<sequence>MFKGWKCEDCPKTTEERENMRKVSYASAVGSLMYNILCTRPDISFVVGLASRYQENPGPRH</sequence>
<dbReference type="AlphaFoldDB" id="A0A5B6WDC3"/>
<dbReference type="EMBL" id="SMMG02000003">
    <property type="protein sequence ID" value="KAA3479781.1"/>
    <property type="molecule type" value="Genomic_DNA"/>
</dbReference>
<protein>
    <submittedName>
        <fullName evidence="1">Retrovirus-related Pol polyprotein from transposon TNT 1-94</fullName>
    </submittedName>
</protein>
<proteinExistence type="predicted"/>
<reference evidence="2" key="1">
    <citation type="journal article" date="2019" name="Plant Biotechnol. J.">
        <title>Genome sequencing of the Australian wild diploid species Gossypium australe highlights disease resistance and delayed gland morphogenesis.</title>
        <authorList>
            <person name="Cai Y."/>
            <person name="Cai X."/>
            <person name="Wang Q."/>
            <person name="Wang P."/>
            <person name="Zhang Y."/>
            <person name="Cai C."/>
            <person name="Xu Y."/>
            <person name="Wang K."/>
            <person name="Zhou Z."/>
            <person name="Wang C."/>
            <person name="Geng S."/>
            <person name="Li B."/>
            <person name="Dong Q."/>
            <person name="Hou Y."/>
            <person name="Wang H."/>
            <person name="Ai P."/>
            <person name="Liu Z."/>
            <person name="Yi F."/>
            <person name="Sun M."/>
            <person name="An G."/>
            <person name="Cheng J."/>
            <person name="Zhang Y."/>
            <person name="Shi Q."/>
            <person name="Xie Y."/>
            <person name="Shi X."/>
            <person name="Chang Y."/>
            <person name="Huang F."/>
            <person name="Chen Y."/>
            <person name="Hong S."/>
            <person name="Mi L."/>
            <person name="Sun Q."/>
            <person name="Zhang L."/>
            <person name="Zhou B."/>
            <person name="Peng R."/>
            <person name="Zhang X."/>
            <person name="Liu F."/>
        </authorList>
    </citation>
    <scope>NUCLEOTIDE SEQUENCE [LARGE SCALE GENOMIC DNA]</scope>
    <source>
        <strain evidence="2">cv. PA1801</strain>
    </source>
</reference>
<accession>A0A5B6WDC3</accession>
<evidence type="ECO:0000313" key="2">
    <source>
        <dbReference type="Proteomes" id="UP000325315"/>
    </source>
</evidence>
<gene>
    <name evidence="1" type="ORF">EPI10_020266</name>
</gene>